<gene>
    <name evidence="4" type="ORF">PTE_02565</name>
</gene>
<organism evidence="4 5">
    <name type="scientific">Photorhabdus khanii NC19</name>
    <dbReference type="NCBI Taxonomy" id="1004151"/>
    <lineage>
        <taxon>Bacteria</taxon>
        <taxon>Pseudomonadati</taxon>
        <taxon>Pseudomonadota</taxon>
        <taxon>Gammaproteobacteria</taxon>
        <taxon>Enterobacterales</taxon>
        <taxon>Morganellaceae</taxon>
        <taxon>Photorhabdus</taxon>
    </lineage>
</organism>
<feature type="domain" description="Aminotransferase class I/classII large" evidence="3">
    <location>
        <begin position="163"/>
        <end position="277"/>
    </location>
</feature>
<dbReference type="GO" id="GO:0030170">
    <property type="term" value="F:pyridoxal phosphate binding"/>
    <property type="evidence" value="ECO:0007669"/>
    <property type="project" value="InterPro"/>
</dbReference>
<dbReference type="GO" id="GO:0016740">
    <property type="term" value="F:transferase activity"/>
    <property type="evidence" value="ECO:0007669"/>
    <property type="project" value="UniProtKB-KW"/>
</dbReference>
<dbReference type="Pfam" id="PF00155">
    <property type="entry name" value="Aminotran_1_2"/>
    <property type="match status" value="1"/>
</dbReference>
<dbReference type="SUPFAM" id="SSF53383">
    <property type="entry name" value="PLP-dependent transferases"/>
    <property type="match status" value="1"/>
</dbReference>
<comment type="caution">
    <text evidence="4">The sequence shown here is derived from an EMBL/GenBank/DDBJ whole genome shotgun (WGS) entry which is preliminary data.</text>
</comment>
<dbReference type="AlphaFoldDB" id="W3V685"/>
<proteinExistence type="predicted"/>
<dbReference type="InterPro" id="IPR015424">
    <property type="entry name" value="PyrdxlP-dep_Trfase"/>
</dbReference>
<evidence type="ECO:0000313" key="5">
    <source>
        <dbReference type="Proteomes" id="UP000018957"/>
    </source>
</evidence>
<evidence type="ECO:0000259" key="3">
    <source>
        <dbReference type="Pfam" id="PF00155"/>
    </source>
</evidence>
<dbReference type="PANTHER" id="PTHR13693">
    <property type="entry name" value="CLASS II AMINOTRANSFERASE/8-AMINO-7-OXONONANOATE SYNTHASE"/>
    <property type="match status" value="1"/>
</dbReference>
<dbReference type="Gene3D" id="3.40.640.10">
    <property type="entry name" value="Type I PLP-dependent aspartate aminotransferase-like (Major domain)"/>
    <property type="match status" value="1"/>
</dbReference>
<sequence length="328" mass="35941">MSQSHQDRIWQEGINDLTIISRPSGREIRASTGDTYIDFMSCSYLGLENHPNLISAVKSSVDKYGVQYAAARTRAKCDIFDELESKLNSIFLDSHAVTFNSVGAAHLAVLPLLGSGELPGYPVSESGIVWIVDKTTHASVQTLRGILEQFGTYQRAVFSDEMALVALLQESAKQKKTPILISDTLGSMGGATDVKSLTDLANQYGGYYYADDAHGTSIIGKNGCGYALNTLGQFADNLILLSSLSKAFGSHGGFASFSNSEAAFFVKKYALNYIFSGPPRSRESLPVWLQLIFTCRKRSVNYRTDSGITFFTLMKLSQMLKSKKNQVR</sequence>
<evidence type="ECO:0000256" key="2">
    <source>
        <dbReference type="ARBA" id="ARBA00022679"/>
    </source>
</evidence>
<dbReference type="InterPro" id="IPR004839">
    <property type="entry name" value="Aminotransferase_I/II_large"/>
</dbReference>
<evidence type="ECO:0000256" key="1">
    <source>
        <dbReference type="ARBA" id="ARBA00001933"/>
    </source>
</evidence>
<name>W3V685_9GAMM</name>
<comment type="cofactor">
    <cofactor evidence="1">
        <name>pyridoxal 5'-phosphate</name>
        <dbReference type="ChEBI" id="CHEBI:597326"/>
    </cofactor>
</comment>
<dbReference type="Proteomes" id="UP000018957">
    <property type="component" value="Unassembled WGS sequence"/>
</dbReference>
<protein>
    <submittedName>
        <fullName evidence="4">7-keto-8-aminopelargonate synthetase-like enzyme</fullName>
    </submittedName>
</protein>
<keyword evidence="5" id="KW-1185">Reference proteome</keyword>
<dbReference type="EMBL" id="AYSJ01000013">
    <property type="protein sequence ID" value="ETS30620.1"/>
    <property type="molecule type" value="Genomic_DNA"/>
</dbReference>
<dbReference type="PATRIC" id="fig|1004151.3.peg.2645"/>
<evidence type="ECO:0000313" key="4">
    <source>
        <dbReference type="EMBL" id="ETS30620.1"/>
    </source>
</evidence>
<dbReference type="InterPro" id="IPR015421">
    <property type="entry name" value="PyrdxlP-dep_Trfase_major"/>
</dbReference>
<keyword evidence="2" id="KW-0808">Transferase</keyword>
<dbReference type="InterPro" id="IPR050087">
    <property type="entry name" value="AON_synthase_class-II"/>
</dbReference>
<accession>W3V685</accession>
<reference evidence="4 5" key="1">
    <citation type="submission" date="2013-11" db="EMBL/GenBank/DDBJ databases">
        <title>Elucidation of the Photorhabdus temperata genome and generation of transposon mutant library to identify motility mutants.</title>
        <authorList>
            <person name="Hurst S.G.IV."/>
            <person name="Micheals B."/>
            <person name="Abebe-Akele F."/>
            <person name="Rowedder H."/>
            <person name="Bullock H."/>
            <person name="Jackobeck R."/>
            <person name="Janicki E."/>
            <person name="Tisa L.S."/>
        </authorList>
    </citation>
    <scope>NUCLEOTIDE SEQUENCE [LARGE SCALE GENOMIC DNA]</scope>
    <source>
        <strain evidence="4 5">NC19</strain>
    </source>
</reference>